<dbReference type="Proteomes" id="UP000054560">
    <property type="component" value="Unassembled WGS sequence"/>
</dbReference>
<keyword evidence="2" id="KW-1185">Reference proteome</keyword>
<dbReference type="EMBL" id="KQ241672">
    <property type="protein sequence ID" value="KNC86027.1"/>
    <property type="molecule type" value="Genomic_DNA"/>
</dbReference>
<dbReference type="GeneID" id="25902331"/>
<dbReference type="OrthoDB" id="444255at2759"/>
<accession>A0A0L0GAH3</accession>
<dbReference type="AlphaFoldDB" id="A0A0L0GAH3"/>
<name>A0A0L0GAH3_9EUKA</name>
<reference evidence="1 2" key="1">
    <citation type="submission" date="2011-02" db="EMBL/GenBank/DDBJ databases">
        <title>The Genome Sequence of Sphaeroforma arctica JP610.</title>
        <authorList>
            <consortium name="The Broad Institute Genome Sequencing Platform"/>
            <person name="Russ C."/>
            <person name="Cuomo C."/>
            <person name="Young S.K."/>
            <person name="Zeng Q."/>
            <person name="Gargeya S."/>
            <person name="Alvarado L."/>
            <person name="Berlin A."/>
            <person name="Chapman S.B."/>
            <person name="Chen Z."/>
            <person name="Freedman E."/>
            <person name="Gellesch M."/>
            <person name="Goldberg J."/>
            <person name="Griggs A."/>
            <person name="Gujja S."/>
            <person name="Heilman E."/>
            <person name="Heiman D."/>
            <person name="Howarth C."/>
            <person name="Mehta T."/>
            <person name="Neiman D."/>
            <person name="Pearson M."/>
            <person name="Roberts A."/>
            <person name="Saif S."/>
            <person name="Shea T."/>
            <person name="Shenoy N."/>
            <person name="Sisk P."/>
            <person name="Stolte C."/>
            <person name="Sykes S."/>
            <person name="White J."/>
            <person name="Yandava C."/>
            <person name="Burger G."/>
            <person name="Gray M.W."/>
            <person name="Holland P.W.H."/>
            <person name="King N."/>
            <person name="Lang F.B.F."/>
            <person name="Roger A.J."/>
            <person name="Ruiz-Trillo I."/>
            <person name="Haas B."/>
            <person name="Nusbaum C."/>
            <person name="Birren B."/>
        </authorList>
    </citation>
    <scope>NUCLEOTIDE SEQUENCE [LARGE SCALE GENOMIC DNA]</scope>
    <source>
        <strain evidence="1 2">JP610</strain>
    </source>
</reference>
<proteinExistence type="predicted"/>
<gene>
    <name evidence="1" type="ORF">SARC_01827</name>
</gene>
<evidence type="ECO:0000313" key="2">
    <source>
        <dbReference type="Proteomes" id="UP000054560"/>
    </source>
</evidence>
<evidence type="ECO:0000313" key="1">
    <source>
        <dbReference type="EMBL" id="KNC86027.1"/>
    </source>
</evidence>
<sequence>MAEYQKRLGCTHSGCHFALAALCCGLLALGLYCTTAPVFCAGKSPSHEVLSTLVCSSFKENTNEVEGAGFIPDADWSQSPLYKNVKAYKDVDTTEEILTPLSYDDGSTHPPVLQQISLETFIQEIVEVEARHSITDKQGSVVPMSITEAYVQHTLKSLISVLFEGSKGKGRLFRKELSLANVSQAYKKCTSNMSYENLHAVLYLTSRLVQALDKEPRCEWWLTNGSGVGLWRGRLVPWEPDVDLAVTARSKRWCMNALWDDGGFVLKQMLMKCSTRKGNTLRCRKDKKKTHWSVAQRLSLSEELLAIHRKTRVDLHVFERNNQGRFVQECGEDAADRQCKVEWTERDIFPLTKYSLKGGLRANGPANLTAFMDLLFPFQPAEDQDSNIKAQLTQQRTNLQCIAAVEALGWVQDHLFVDFWENRKKHPKR</sequence>
<dbReference type="RefSeq" id="XP_014159929.1">
    <property type="nucleotide sequence ID" value="XM_014304454.1"/>
</dbReference>
<protein>
    <submittedName>
        <fullName evidence="1">Uncharacterized protein</fullName>
    </submittedName>
</protein>
<organism evidence="1 2">
    <name type="scientific">Sphaeroforma arctica JP610</name>
    <dbReference type="NCBI Taxonomy" id="667725"/>
    <lineage>
        <taxon>Eukaryota</taxon>
        <taxon>Ichthyosporea</taxon>
        <taxon>Ichthyophonida</taxon>
        <taxon>Sphaeroforma</taxon>
    </lineage>
</organism>